<reference evidence="1" key="2">
    <citation type="journal article" date="2017" name="J. Med. Entomol.">
        <title>Transcriptome Analysis of the Triatoma infestans (Hemiptera: Reduviidae) Integument.</title>
        <authorList>
            <person name="Calderon-Fernandez G.M."/>
            <person name="Moriconi D.E."/>
            <person name="Dulbecco A.B."/>
            <person name="Juarez M.P."/>
        </authorList>
    </citation>
    <scope>NUCLEOTIDE SEQUENCE</scope>
    <source>
        <strain evidence="1">Int1</strain>
        <tissue evidence="1">Integument</tissue>
    </source>
</reference>
<proteinExistence type="predicted"/>
<sequence>MILATNSTTSPTASVIRTNLLLSHGAGSLQVFARLTCFGLNLLTEFSVSGKVNTEFDVYVSDIELTAEESMSRCNFDSGDDIKANEESGTEGKRVVLKDEEHDTLHYLMSDMKLTNESSLGDPSLCFYEASYIAQDESSYRFKNWLMKQQL</sequence>
<name>A0A161MDG1_TRIIF</name>
<dbReference type="AlphaFoldDB" id="A0A161MDG1"/>
<protein>
    <submittedName>
        <fullName evidence="1">Coatomer subunit delta</fullName>
    </submittedName>
</protein>
<accession>A0A161MDG1</accession>
<organism evidence="1">
    <name type="scientific">Triatoma infestans</name>
    <name type="common">Assassin bug</name>
    <dbReference type="NCBI Taxonomy" id="30076"/>
    <lineage>
        <taxon>Eukaryota</taxon>
        <taxon>Metazoa</taxon>
        <taxon>Ecdysozoa</taxon>
        <taxon>Arthropoda</taxon>
        <taxon>Hexapoda</taxon>
        <taxon>Insecta</taxon>
        <taxon>Pterygota</taxon>
        <taxon>Neoptera</taxon>
        <taxon>Paraneoptera</taxon>
        <taxon>Hemiptera</taxon>
        <taxon>Heteroptera</taxon>
        <taxon>Panheteroptera</taxon>
        <taxon>Cimicomorpha</taxon>
        <taxon>Reduviidae</taxon>
        <taxon>Triatominae</taxon>
        <taxon>Triatoma</taxon>
    </lineage>
</organism>
<evidence type="ECO:0000313" key="1">
    <source>
        <dbReference type="EMBL" id="JAS02341.1"/>
    </source>
</evidence>
<reference evidence="1" key="1">
    <citation type="submission" date="2016-04" db="EMBL/GenBank/DDBJ databases">
        <authorList>
            <person name="Calderon-Fernandez G.M.Sr."/>
        </authorList>
    </citation>
    <scope>NUCLEOTIDE SEQUENCE</scope>
    <source>
        <strain evidence="1">Int1</strain>
        <tissue evidence="1">Integument</tissue>
    </source>
</reference>
<dbReference type="EMBL" id="GEMB01000797">
    <property type="protein sequence ID" value="JAS02341.1"/>
    <property type="molecule type" value="Transcribed_RNA"/>
</dbReference>